<dbReference type="EC" id="2.1.1.37" evidence="1"/>
<dbReference type="Proteomes" id="UP000236736">
    <property type="component" value="Unassembled WGS sequence"/>
</dbReference>
<dbReference type="GO" id="GO:0044027">
    <property type="term" value="P:negative regulation of gene expression via chromosomal CpG island methylation"/>
    <property type="evidence" value="ECO:0007669"/>
    <property type="project" value="TreeGrafter"/>
</dbReference>
<dbReference type="RefSeq" id="WP_103923710.1">
    <property type="nucleotide sequence ID" value="NZ_FNVR01000003.1"/>
</dbReference>
<accession>A0A1H5TZD9</accession>
<protein>
    <recommendedName>
        <fullName evidence="1">DNA (cytosine-5-)-methyltransferase</fullName>
        <ecNumber evidence="1">2.1.1.37</ecNumber>
    </recommendedName>
</protein>
<keyword evidence="3 7" id="KW-0808">Transferase</keyword>
<dbReference type="Gene3D" id="3.90.120.10">
    <property type="entry name" value="DNA Methylase, subunit A, domain 2"/>
    <property type="match status" value="1"/>
</dbReference>
<name>A0A1H5TZD9_9BACT</name>
<dbReference type="EMBL" id="FNVR01000003">
    <property type="protein sequence ID" value="SEF68129.1"/>
    <property type="molecule type" value="Genomic_DNA"/>
</dbReference>
<evidence type="ECO:0000256" key="1">
    <source>
        <dbReference type="ARBA" id="ARBA00011975"/>
    </source>
</evidence>
<feature type="active site" evidence="7">
    <location>
        <position position="78"/>
    </location>
</feature>
<reference evidence="9" key="1">
    <citation type="submission" date="2016-10" db="EMBL/GenBank/DDBJ databases">
        <authorList>
            <person name="Varghese N."/>
            <person name="Submissions S."/>
        </authorList>
    </citation>
    <scope>NUCLEOTIDE SEQUENCE [LARGE SCALE GENOMIC DNA]</scope>
    <source>
        <strain evidence="9">DSM 17298</strain>
    </source>
</reference>
<dbReference type="PROSITE" id="PS51679">
    <property type="entry name" value="SAM_MT_C5"/>
    <property type="match status" value="1"/>
</dbReference>
<dbReference type="GO" id="GO:0032259">
    <property type="term" value="P:methylation"/>
    <property type="evidence" value="ECO:0007669"/>
    <property type="project" value="UniProtKB-KW"/>
</dbReference>
<dbReference type="SUPFAM" id="SSF53335">
    <property type="entry name" value="S-adenosyl-L-methionine-dependent methyltransferases"/>
    <property type="match status" value="1"/>
</dbReference>
<proteinExistence type="inferred from homology"/>
<evidence type="ECO:0000256" key="6">
    <source>
        <dbReference type="ARBA" id="ARBA00047422"/>
    </source>
</evidence>
<dbReference type="GO" id="GO:0003886">
    <property type="term" value="F:DNA (cytosine-5-)-methyltransferase activity"/>
    <property type="evidence" value="ECO:0007669"/>
    <property type="project" value="UniProtKB-EC"/>
</dbReference>
<dbReference type="NCBIfam" id="TIGR00675">
    <property type="entry name" value="dcm"/>
    <property type="match status" value="1"/>
</dbReference>
<dbReference type="GO" id="GO:0009307">
    <property type="term" value="P:DNA restriction-modification system"/>
    <property type="evidence" value="ECO:0007669"/>
    <property type="project" value="UniProtKB-KW"/>
</dbReference>
<evidence type="ECO:0000256" key="3">
    <source>
        <dbReference type="ARBA" id="ARBA00022679"/>
    </source>
</evidence>
<evidence type="ECO:0000313" key="8">
    <source>
        <dbReference type="EMBL" id="SEF68129.1"/>
    </source>
</evidence>
<dbReference type="AlphaFoldDB" id="A0A1H5TZD9"/>
<sequence>MIGASLFSSAGIAETYLNEVGIEIVAANELIQERANLYQALYPTSKMITGNILDETVFKTIVKSTPKKLDFLIASPPCQGMSVAGKNRNTEQMLNDERNYLVFKIIDFIKLKSPDFVLIENVPTFFKLLLPYKSEFLKVIDILNDLFGEEYNIEANVYDAAEFGVAQRRTRAIIKLYRKGKKWGQPKKSEKQITVEDKIGFLPSIEAGQKSKIKWHFARKHSESHIEWMKHTPTGQTAFDNPNFFPVKANGEKIKSYNTTYRRIKWDEPAPTITMRNDAISSQLNVHPGRKLKNGIYSDARVLTPLELMLLSSLPQDWNIPDKTPELLIRKCIGECIPPLLIKNIVAQINQ</sequence>
<dbReference type="PANTHER" id="PTHR10629">
    <property type="entry name" value="CYTOSINE-SPECIFIC METHYLTRANSFERASE"/>
    <property type="match status" value="1"/>
</dbReference>
<keyword evidence="4 7" id="KW-0949">S-adenosyl-L-methionine</keyword>
<dbReference type="Pfam" id="PF00145">
    <property type="entry name" value="DNA_methylase"/>
    <property type="match status" value="1"/>
</dbReference>
<dbReference type="InterPro" id="IPR001525">
    <property type="entry name" value="C5_MeTfrase"/>
</dbReference>
<dbReference type="PANTHER" id="PTHR10629:SF52">
    <property type="entry name" value="DNA (CYTOSINE-5)-METHYLTRANSFERASE 1"/>
    <property type="match status" value="1"/>
</dbReference>
<dbReference type="OrthoDB" id="32195at2"/>
<evidence type="ECO:0000313" key="9">
    <source>
        <dbReference type="Proteomes" id="UP000236736"/>
    </source>
</evidence>
<dbReference type="STRING" id="1120964.GCA_001313265_00429"/>
<gene>
    <name evidence="8" type="ORF">SAMN03080598_01025</name>
</gene>
<dbReference type="GO" id="GO:0003677">
    <property type="term" value="F:DNA binding"/>
    <property type="evidence" value="ECO:0007669"/>
    <property type="project" value="TreeGrafter"/>
</dbReference>
<keyword evidence="5" id="KW-0680">Restriction system</keyword>
<dbReference type="PROSITE" id="PS00094">
    <property type="entry name" value="C5_MTASE_1"/>
    <property type="match status" value="1"/>
</dbReference>
<dbReference type="InterPro" id="IPR018117">
    <property type="entry name" value="C5_DNA_meth_AS"/>
</dbReference>
<evidence type="ECO:0000256" key="4">
    <source>
        <dbReference type="ARBA" id="ARBA00022691"/>
    </source>
</evidence>
<comment type="catalytic activity">
    <reaction evidence="6">
        <text>a 2'-deoxycytidine in DNA + S-adenosyl-L-methionine = a 5-methyl-2'-deoxycytidine in DNA + S-adenosyl-L-homocysteine + H(+)</text>
        <dbReference type="Rhea" id="RHEA:13681"/>
        <dbReference type="Rhea" id="RHEA-COMP:11369"/>
        <dbReference type="Rhea" id="RHEA-COMP:11370"/>
        <dbReference type="ChEBI" id="CHEBI:15378"/>
        <dbReference type="ChEBI" id="CHEBI:57856"/>
        <dbReference type="ChEBI" id="CHEBI:59789"/>
        <dbReference type="ChEBI" id="CHEBI:85452"/>
        <dbReference type="ChEBI" id="CHEBI:85454"/>
        <dbReference type="EC" id="2.1.1.37"/>
    </reaction>
</comment>
<dbReference type="Gene3D" id="3.40.50.150">
    <property type="entry name" value="Vaccinia Virus protein VP39"/>
    <property type="match status" value="1"/>
</dbReference>
<comment type="similarity">
    <text evidence="7">Belongs to the class I-like SAM-binding methyltransferase superfamily. C5-methyltransferase family.</text>
</comment>
<evidence type="ECO:0000256" key="2">
    <source>
        <dbReference type="ARBA" id="ARBA00022603"/>
    </source>
</evidence>
<dbReference type="InterPro" id="IPR050390">
    <property type="entry name" value="C5-Methyltransferase"/>
</dbReference>
<keyword evidence="9" id="KW-1185">Reference proteome</keyword>
<organism evidence="8 9">
    <name type="scientific">Algoriphagus boritolerans DSM 17298 = JCM 18970</name>
    <dbReference type="NCBI Taxonomy" id="1120964"/>
    <lineage>
        <taxon>Bacteria</taxon>
        <taxon>Pseudomonadati</taxon>
        <taxon>Bacteroidota</taxon>
        <taxon>Cytophagia</taxon>
        <taxon>Cytophagales</taxon>
        <taxon>Cyclobacteriaceae</taxon>
        <taxon>Algoriphagus</taxon>
    </lineage>
</organism>
<evidence type="ECO:0000256" key="7">
    <source>
        <dbReference type="PROSITE-ProRule" id="PRU01016"/>
    </source>
</evidence>
<keyword evidence="2 7" id="KW-0489">Methyltransferase</keyword>
<dbReference type="InterPro" id="IPR029063">
    <property type="entry name" value="SAM-dependent_MTases_sf"/>
</dbReference>
<evidence type="ECO:0000256" key="5">
    <source>
        <dbReference type="ARBA" id="ARBA00022747"/>
    </source>
</evidence>